<evidence type="ECO:0000313" key="1">
    <source>
        <dbReference type="EMBL" id="KIX85151.1"/>
    </source>
</evidence>
<reference evidence="1 2" key="1">
    <citation type="journal article" date="2013" name="Proc. Natl. Acad. Sci. U.S.A.">
        <title>Candidate phylum TM6 genome recovered from a hospital sink biofilm provides genomic insights into this uncultivated phylum.</title>
        <authorList>
            <person name="McLean J.S."/>
            <person name="Lombardo M.J."/>
            <person name="Badger J.H."/>
            <person name="Edlund A."/>
            <person name="Novotny M."/>
            <person name="Yee-Greenbaum J."/>
            <person name="Vyahhi N."/>
            <person name="Hall A.P."/>
            <person name="Yang Y."/>
            <person name="Dupont C.L."/>
            <person name="Ziegler M.G."/>
            <person name="Chitsaz H."/>
            <person name="Allen A.E."/>
            <person name="Yooseph S."/>
            <person name="Tesler G."/>
            <person name="Pevzner P.A."/>
            <person name="Friedman R.M."/>
            <person name="Nealson K.H."/>
            <person name="Venter J.C."/>
            <person name="Lasken R.S."/>
        </authorList>
    </citation>
    <scope>NUCLEOTIDE SEQUENCE [LARGE SCALE GENOMIC DNA]</scope>
    <source>
        <strain evidence="1 2">TM6SC1</strain>
    </source>
</reference>
<dbReference type="STRING" id="1306947.J120_02295"/>
<organism evidence="1 2">
    <name type="scientific">candidate division TM6 bacterium JCVI TM6SC1</name>
    <dbReference type="NCBI Taxonomy" id="1306947"/>
    <lineage>
        <taxon>Bacteria</taxon>
        <taxon>Candidatus Babelota</taxon>
        <taxon>Vermiphilus</taxon>
    </lineage>
</organism>
<name>A0A0D2JDS4_9BACT</name>
<protein>
    <submittedName>
        <fullName evidence="1">Uncharacterized protein</fullName>
    </submittedName>
</protein>
<dbReference type="EMBL" id="ARQD01000002">
    <property type="protein sequence ID" value="KIX85151.1"/>
    <property type="molecule type" value="Genomic_DNA"/>
</dbReference>
<dbReference type="Proteomes" id="UP000032214">
    <property type="component" value="Unassembled WGS sequence"/>
</dbReference>
<dbReference type="AlphaFoldDB" id="A0A0D2JDS4"/>
<evidence type="ECO:0000313" key="2">
    <source>
        <dbReference type="Proteomes" id="UP000032214"/>
    </source>
</evidence>
<proteinExistence type="predicted"/>
<keyword evidence="2" id="KW-1185">Reference proteome</keyword>
<comment type="caution">
    <text evidence="1">The sequence shown here is derived from an EMBL/GenBank/DDBJ whole genome shotgun (WGS) entry which is preliminary data.</text>
</comment>
<dbReference type="eggNOG" id="ENOG502ZS8P">
    <property type="taxonomic scope" value="Bacteria"/>
</dbReference>
<gene>
    <name evidence="1" type="ORF">J120_02295</name>
</gene>
<accession>A0A0D2JDS4</accession>
<sequence length="220" mass="25120">MFGKNILLLIGLLIVNANLYCAKPSSSPKAPLTSPVLRLIDGFIIDKEYIGFMLQLRLSVHNLQKGAIVQNKTGTPKDYKYSFNGTKYSIQQLAQLEQQDSTIVHSHDYQRALTEAKEDFVTIMLKFVAYSAGSKSQVLELMEESCRKHGRSDSLLIRWGQAKEGTEAAQFRKDITNFTMYDVFCTDLVTFLEDFIYSCPVAYKQFEEDYKKKQQAGVRR</sequence>